<comment type="caution">
    <text evidence="5">The sequence shown here is derived from an EMBL/GenBank/DDBJ whole genome shotgun (WGS) entry which is preliminary data.</text>
</comment>
<dbReference type="Pfam" id="PF23391">
    <property type="entry name" value="DUF7100"/>
    <property type="match status" value="1"/>
</dbReference>
<protein>
    <recommendedName>
        <fullName evidence="7">WD40 repeat protein</fullName>
    </recommendedName>
</protein>
<reference evidence="5" key="2">
    <citation type="submission" date="2023-06" db="EMBL/GenBank/DDBJ databases">
        <authorList>
            <consortium name="Lawrence Berkeley National Laboratory"/>
            <person name="Mondo S.J."/>
            <person name="Hensen N."/>
            <person name="Bonometti L."/>
            <person name="Westerberg I."/>
            <person name="Brannstrom I.O."/>
            <person name="Guillou S."/>
            <person name="Cros-Aarteil S."/>
            <person name="Calhoun S."/>
            <person name="Haridas S."/>
            <person name="Kuo A."/>
            <person name="Pangilinan J."/>
            <person name="Riley R."/>
            <person name="Labutti K."/>
            <person name="Andreopoulos B."/>
            <person name="Lipzen A."/>
            <person name="Chen C."/>
            <person name="Yanf M."/>
            <person name="Daum C."/>
            <person name="Ng V."/>
            <person name="Clum A."/>
            <person name="Steindorff A."/>
            <person name="Ohm R."/>
            <person name="Martin F."/>
            <person name="Silar P."/>
            <person name="Natvig D."/>
            <person name="Lalanne C."/>
            <person name="Gautier V."/>
            <person name="Ament-Velasquez S.L."/>
            <person name="Kruys A."/>
            <person name="Hutchinson M.I."/>
            <person name="Powell A.J."/>
            <person name="Barry K."/>
            <person name="Miller A.N."/>
            <person name="Grigoriev I.V."/>
            <person name="Debuchy R."/>
            <person name="Gladieux P."/>
            <person name="Thoren M.H."/>
            <person name="Johannesson H."/>
        </authorList>
    </citation>
    <scope>NUCLEOTIDE SEQUENCE</scope>
    <source>
        <strain evidence="5">PSN324</strain>
    </source>
</reference>
<accession>A0AAV9HP97</accession>
<proteinExistence type="predicted"/>
<dbReference type="Proteomes" id="UP001321749">
    <property type="component" value="Unassembled WGS sequence"/>
</dbReference>
<evidence type="ECO:0000259" key="2">
    <source>
        <dbReference type="Pfam" id="PF23388"/>
    </source>
</evidence>
<dbReference type="SUPFAM" id="SSF69322">
    <property type="entry name" value="Tricorn protease domain 2"/>
    <property type="match status" value="1"/>
</dbReference>
<dbReference type="AlphaFoldDB" id="A0AAV9HP97"/>
<reference evidence="5" key="1">
    <citation type="journal article" date="2023" name="Mol. Phylogenet. Evol.">
        <title>Genome-scale phylogeny and comparative genomics of the fungal order Sordariales.</title>
        <authorList>
            <person name="Hensen N."/>
            <person name="Bonometti L."/>
            <person name="Westerberg I."/>
            <person name="Brannstrom I.O."/>
            <person name="Guillou S."/>
            <person name="Cros-Aarteil S."/>
            <person name="Calhoun S."/>
            <person name="Haridas S."/>
            <person name="Kuo A."/>
            <person name="Mondo S."/>
            <person name="Pangilinan J."/>
            <person name="Riley R."/>
            <person name="LaButti K."/>
            <person name="Andreopoulos B."/>
            <person name="Lipzen A."/>
            <person name="Chen C."/>
            <person name="Yan M."/>
            <person name="Daum C."/>
            <person name="Ng V."/>
            <person name="Clum A."/>
            <person name="Steindorff A."/>
            <person name="Ohm R.A."/>
            <person name="Martin F."/>
            <person name="Silar P."/>
            <person name="Natvig D.O."/>
            <person name="Lalanne C."/>
            <person name="Gautier V."/>
            <person name="Ament-Velasquez S.L."/>
            <person name="Kruys A."/>
            <person name="Hutchinson M.I."/>
            <person name="Powell A.J."/>
            <person name="Barry K."/>
            <person name="Miller A.N."/>
            <person name="Grigoriev I.V."/>
            <person name="Debuchy R."/>
            <person name="Gladieux P."/>
            <person name="Hiltunen Thoren M."/>
            <person name="Johannesson H."/>
        </authorList>
    </citation>
    <scope>NUCLEOTIDE SEQUENCE</scope>
    <source>
        <strain evidence="5">PSN324</strain>
    </source>
</reference>
<feature type="compositionally biased region" description="Pro residues" evidence="1">
    <location>
        <begin position="529"/>
        <end position="538"/>
    </location>
</feature>
<feature type="region of interest" description="Disordered" evidence="1">
    <location>
        <begin position="523"/>
        <end position="551"/>
    </location>
</feature>
<organism evidence="5 6">
    <name type="scientific">Cladorrhinum samala</name>
    <dbReference type="NCBI Taxonomy" id="585594"/>
    <lineage>
        <taxon>Eukaryota</taxon>
        <taxon>Fungi</taxon>
        <taxon>Dikarya</taxon>
        <taxon>Ascomycota</taxon>
        <taxon>Pezizomycotina</taxon>
        <taxon>Sordariomycetes</taxon>
        <taxon>Sordariomycetidae</taxon>
        <taxon>Sordariales</taxon>
        <taxon>Podosporaceae</taxon>
        <taxon>Cladorrhinum</taxon>
    </lineage>
</organism>
<evidence type="ECO:0008006" key="7">
    <source>
        <dbReference type="Google" id="ProtNLM"/>
    </source>
</evidence>
<evidence type="ECO:0000259" key="3">
    <source>
        <dbReference type="Pfam" id="PF23391"/>
    </source>
</evidence>
<evidence type="ECO:0000259" key="4">
    <source>
        <dbReference type="Pfam" id="PF23392"/>
    </source>
</evidence>
<feature type="region of interest" description="Disordered" evidence="1">
    <location>
        <begin position="476"/>
        <end position="495"/>
    </location>
</feature>
<evidence type="ECO:0000313" key="5">
    <source>
        <dbReference type="EMBL" id="KAK4462218.1"/>
    </source>
</evidence>
<dbReference type="InterPro" id="IPR055527">
    <property type="entry name" value="DUF7101"/>
</dbReference>
<evidence type="ECO:0000256" key="1">
    <source>
        <dbReference type="SAM" id="MobiDB-lite"/>
    </source>
</evidence>
<dbReference type="InterPro" id="IPR015943">
    <property type="entry name" value="WD40/YVTN_repeat-like_dom_sf"/>
</dbReference>
<feature type="domain" description="DUF7099" evidence="2">
    <location>
        <begin position="636"/>
        <end position="1001"/>
    </location>
</feature>
<feature type="domain" description="DUF7100" evidence="3">
    <location>
        <begin position="7"/>
        <end position="337"/>
    </location>
</feature>
<evidence type="ECO:0000313" key="6">
    <source>
        <dbReference type="Proteomes" id="UP001321749"/>
    </source>
</evidence>
<sequence length="1063" mass="117580">MAAPTPSSLFVRLTNTWRALVLRSDVDDIVLEILGRFTLEKIYASPSDRDAYQQVVIALLAQLKAIFDIQRLTIPAENAHVGWYLGFLVSWEVALRSVEFVLQTVVEGRESLWEHRPLRDRYLAGFLLSALRVLTLHPKAPAKQRARDRRDRFTRIHSSLEQLFDSYPGPKSFLLEVCKEVTNHLHVDPDVLSLPQKLRSELPTLASELYPLPPCLLPPSIADIAPPDGFGNWLAQLLALQDVSCFIVAASVQYTANGETRDFRLQSSSARSRNAVLTALNNVRTPPHLSRMEMMASFSTTFRVILPDTLDLSSRDISEPRVDEFELDALDNLVTRLKDRQVTHRISDREMVHNVSQVIRNILLEDDPGNRFTSTRPGLYTVNCPQCHLVGASQLRSAEIINLPPDPTGTPEIRLPPQSKCLYCRETISLAREVPIARQTWELLGSLQPDADTVNVERHLPTQFQLVPQKAEASGSFSQAYSNGPLAGRQKSADNQAYGSSYPGKLALGSPTSIDITNLAYPGLVSPQTPGPYQPPMPLRNQPSQQDISTDQRKKTLHDIDPLLVQVDPSFLTEPAPFSHDSPGFRRLQGADEGASISTPRTVPIVAPPDKGKSKWRLKFTTTKKAPVGVSNDSSSLSSTALEAQRLDEISLSALLTAPKGQSRGKPSKSVNVHLSQNSTLALFWTQSLIHVWDVSTSPPTMMRTILPESTCILAAVARTHVAYIIGTRDQRLTLRVVNLLQPTIAVVEYRIPSSLWCKSIAIDREENYVVVGFEHATVRFFKARVLEQPREDRLHAPFHKDCRGCPSVDTLAFSNDGLSLLASTRSPKTGLVQTYLWRFPFNTLQELVSCRYPIPLHESEDNGVTAAIFRPGGDGEDNLVCITTWTQSGTPILIQPQDGHRSEIKPDLSCGSSKIGNRIQCAAFSASGKDLAMVNDRGHVFQVSNLNSSPMDIRRIAFSKELTAKTESFAMNFMMLSDEEHLVVAWADSSRATGWIKKIPACRMSFGIPDTPGMLMYQTPSHGGTQEYLGPPVELAATERLGELAGQSSVTLASSGIGIKDR</sequence>
<dbReference type="Pfam" id="PF23392">
    <property type="entry name" value="DUF7101"/>
    <property type="match status" value="1"/>
</dbReference>
<name>A0AAV9HP97_9PEZI</name>
<keyword evidence="6" id="KW-1185">Reference proteome</keyword>
<dbReference type="InterPro" id="IPR055525">
    <property type="entry name" value="DUF7099"/>
</dbReference>
<dbReference type="InterPro" id="IPR055526">
    <property type="entry name" value="DUF7100"/>
</dbReference>
<feature type="domain" description="DUF7101" evidence="4">
    <location>
        <begin position="349"/>
        <end position="444"/>
    </location>
</feature>
<dbReference type="Gene3D" id="2.130.10.10">
    <property type="entry name" value="YVTN repeat-like/Quinoprotein amine dehydrogenase"/>
    <property type="match status" value="1"/>
</dbReference>
<gene>
    <name evidence="5" type="ORF">QBC42DRAFT_268438</name>
</gene>
<dbReference type="Pfam" id="PF23388">
    <property type="entry name" value="DUF7099"/>
    <property type="match status" value="1"/>
</dbReference>
<dbReference type="EMBL" id="MU864976">
    <property type="protein sequence ID" value="KAK4462218.1"/>
    <property type="molecule type" value="Genomic_DNA"/>
</dbReference>